<protein>
    <recommendedName>
        <fullName evidence="2">Pyridoxamine 5'-phosphate oxidase N-terminal domain-containing protein</fullName>
    </recommendedName>
</protein>
<dbReference type="InterPro" id="IPR011576">
    <property type="entry name" value="Pyridox_Oxase_N"/>
</dbReference>
<keyword evidence="4" id="KW-1185">Reference proteome</keyword>
<name>A0ABQ2N5G0_9ACTN</name>
<dbReference type="PANTHER" id="PTHR35176">
    <property type="entry name" value="HEME OXYGENASE HI_0854-RELATED"/>
    <property type="match status" value="1"/>
</dbReference>
<dbReference type="PANTHER" id="PTHR35176:SF6">
    <property type="entry name" value="HEME OXYGENASE HI_0854-RELATED"/>
    <property type="match status" value="1"/>
</dbReference>
<evidence type="ECO:0000256" key="1">
    <source>
        <dbReference type="ARBA" id="ARBA00023002"/>
    </source>
</evidence>
<dbReference type="InterPro" id="IPR052019">
    <property type="entry name" value="F420H2_bilvrd_red/Heme_oxyg"/>
</dbReference>
<evidence type="ECO:0000259" key="2">
    <source>
        <dbReference type="Pfam" id="PF01243"/>
    </source>
</evidence>
<organism evidence="3 4">
    <name type="scientific">Nocardioides phosphati</name>
    <dbReference type="NCBI Taxonomy" id="1867775"/>
    <lineage>
        <taxon>Bacteria</taxon>
        <taxon>Bacillati</taxon>
        <taxon>Actinomycetota</taxon>
        <taxon>Actinomycetes</taxon>
        <taxon>Propionibacteriales</taxon>
        <taxon>Nocardioidaceae</taxon>
        <taxon>Nocardioides</taxon>
    </lineage>
</organism>
<keyword evidence="1" id="KW-0560">Oxidoreductase</keyword>
<accession>A0ABQ2N5G0</accession>
<dbReference type="InterPro" id="IPR012349">
    <property type="entry name" value="Split_barrel_FMN-bd"/>
</dbReference>
<proteinExistence type="predicted"/>
<evidence type="ECO:0000313" key="4">
    <source>
        <dbReference type="Proteomes" id="UP000655410"/>
    </source>
</evidence>
<gene>
    <name evidence="3" type="ORF">GCM10011584_04710</name>
</gene>
<dbReference type="SUPFAM" id="SSF50475">
    <property type="entry name" value="FMN-binding split barrel"/>
    <property type="match status" value="1"/>
</dbReference>
<dbReference type="Proteomes" id="UP000655410">
    <property type="component" value="Unassembled WGS sequence"/>
</dbReference>
<dbReference type="EMBL" id="BMNI01000001">
    <property type="protein sequence ID" value="GGO85242.1"/>
    <property type="molecule type" value="Genomic_DNA"/>
</dbReference>
<comment type="caution">
    <text evidence="3">The sequence shown here is derived from an EMBL/GenBank/DDBJ whole genome shotgun (WGS) entry which is preliminary data.</text>
</comment>
<reference evidence="4" key="1">
    <citation type="journal article" date="2019" name="Int. J. Syst. Evol. Microbiol.">
        <title>The Global Catalogue of Microorganisms (GCM) 10K type strain sequencing project: providing services to taxonomists for standard genome sequencing and annotation.</title>
        <authorList>
            <consortium name="The Broad Institute Genomics Platform"/>
            <consortium name="The Broad Institute Genome Sequencing Center for Infectious Disease"/>
            <person name="Wu L."/>
            <person name="Ma J."/>
        </authorList>
    </citation>
    <scope>NUCLEOTIDE SEQUENCE [LARGE SCALE GENOMIC DNA]</scope>
    <source>
        <strain evidence="4">CGMCC 4.7371</strain>
    </source>
</reference>
<dbReference type="Gene3D" id="2.30.110.10">
    <property type="entry name" value="Electron Transport, Fmn-binding Protein, Chain A"/>
    <property type="match status" value="1"/>
</dbReference>
<dbReference type="Pfam" id="PF01243">
    <property type="entry name" value="PNPOx_N"/>
    <property type="match status" value="1"/>
</dbReference>
<feature type="domain" description="Pyridoxamine 5'-phosphate oxidase N-terminal" evidence="2">
    <location>
        <begin position="38"/>
        <end position="165"/>
    </location>
</feature>
<evidence type="ECO:0000313" key="3">
    <source>
        <dbReference type="EMBL" id="GGO85242.1"/>
    </source>
</evidence>
<sequence>MRRAVFGFEVLRESGMPLTNPWLAGPSPDAVLPQEALEERILNLFSIQNMAVIATINSDGSPAATPVRYYSLGFEIFFTSWNASVKSRNLLRDARVSAGIFAPLVGQASSRGAQLFGTARTLERGDPASDDYWEAFRWQSDHVERGRPPSEPPTDPLTVITPHRILYTEHWLRRTGFAPRQTWRPSA</sequence>